<dbReference type="HOGENOM" id="CLU_3232456_0_0_6"/>
<gene>
    <name evidence="1" type="ordered locus">ESA_01423</name>
</gene>
<name>A7MKG6_CROS8</name>
<protein>
    <submittedName>
        <fullName evidence="1">Uncharacterized protein</fullName>
    </submittedName>
</protein>
<accession>A7MKG6</accession>
<organism evidence="1 2">
    <name type="scientific">Cronobacter sakazakii (strain ATCC BAA-894)</name>
    <name type="common">Enterobacter sakazakii</name>
    <dbReference type="NCBI Taxonomy" id="290339"/>
    <lineage>
        <taxon>Bacteria</taxon>
        <taxon>Pseudomonadati</taxon>
        <taxon>Pseudomonadota</taxon>
        <taxon>Gammaproteobacteria</taxon>
        <taxon>Enterobacterales</taxon>
        <taxon>Enterobacteriaceae</taxon>
        <taxon>Cronobacter</taxon>
    </lineage>
</organism>
<sequence length="43" mass="4914">MSTEETESGCLSNSAIAIDHLDRICFIKIRTGFYYKFRATVPQ</sequence>
<reference evidence="1 2" key="1">
    <citation type="journal article" date="2010" name="PLoS ONE">
        <title>Genome sequence of Cronobacter sakazakii BAA-894 and comparative genomic hybridization analysis with other Cronobacter species.</title>
        <authorList>
            <person name="Kucerova E."/>
            <person name="Clifton S.W."/>
            <person name="Xia X.Q."/>
            <person name="Long F."/>
            <person name="Porwollik S."/>
            <person name="Fulton L."/>
            <person name="Fronick C."/>
            <person name="Minx P."/>
            <person name="Kyung K."/>
            <person name="Warren W."/>
            <person name="Fulton R."/>
            <person name="Feng D."/>
            <person name="Wollam A."/>
            <person name="Shah N."/>
            <person name="Bhonagiri V."/>
            <person name="Nash W.E."/>
            <person name="Hallsworth-Pepin K."/>
            <person name="Wilson R.K."/>
            <person name="McClelland M."/>
            <person name="Forsythe S.J."/>
        </authorList>
    </citation>
    <scope>NUCLEOTIDE SEQUENCE [LARGE SCALE GENOMIC DNA]</scope>
    <source>
        <strain evidence="1 2">ATCC BAA-894</strain>
    </source>
</reference>
<dbReference type="KEGG" id="esa:ESA_01423"/>
<dbReference type="EMBL" id="CP000783">
    <property type="protein sequence ID" value="ABU76681.1"/>
    <property type="molecule type" value="Genomic_DNA"/>
</dbReference>
<evidence type="ECO:0000313" key="2">
    <source>
        <dbReference type="Proteomes" id="UP000000260"/>
    </source>
</evidence>
<dbReference type="AlphaFoldDB" id="A7MKG6"/>
<dbReference type="Proteomes" id="UP000000260">
    <property type="component" value="Chromosome"/>
</dbReference>
<evidence type="ECO:0000313" key="1">
    <source>
        <dbReference type="EMBL" id="ABU76681.1"/>
    </source>
</evidence>
<keyword evidence="2" id="KW-1185">Reference proteome</keyword>
<proteinExistence type="predicted"/>